<evidence type="ECO:0000313" key="8">
    <source>
        <dbReference type="EMBL" id="MBP0463325.1"/>
    </source>
</evidence>
<evidence type="ECO:0000313" key="9">
    <source>
        <dbReference type="Proteomes" id="UP000680815"/>
    </source>
</evidence>
<gene>
    <name evidence="8" type="primary">chlG</name>
    <name evidence="8" type="ORF">J5Y09_05335</name>
</gene>
<dbReference type="Gene3D" id="1.20.120.1780">
    <property type="entry name" value="UbiA prenyltransferase"/>
    <property type="match status" value="1"/>
</dbReference>
<feature type="transmembrane region" description="Helical" evidence="7">
    <location>
        <begin position="124"/>
        <end position="140"/>
    </location>
</feature>
<protein>
    <submittedName>
        <fullName evidence="8">Chlorophyll synthase ChlG</fullName>
        <ecNumber evidence="8">2.5.1.62</ecNumber>
    </submittedName>
</protein>
<dbReference type="EC" id="2.5.1.62" evidence="8"/>
<keyword evidence="4 7" id="KW-1133">Transmembrane helix</keyword>
<feature type="transmembrane region" description="Helical" evidence="7">
    <location>
        <begin position="281"/>
        <end position="301"/>
    </location>
</feature>
<dbReference type="Proteomes" id="UP000680815">
    <property type="component" value="Unassembled WGS sequence"/>
</dbReference>
<dbReference type="CDD" id="cd13958">
    <property type="entry name" value="PT_UbiA_chlorophyll"/>
    <property type="match status" value="1"/>
</dbReference>
<organism evidence="8 9">
    <name type="scientific">Roseomonas nitratireducens</name>
    <dbReference type="NCBI Taxonomy" id="2820810"/>
    <lineage>
        <taxon>Bacteria</taxon>
        <taxon>Pseudomonadati</taxon>
        <taxon>Pseudomonadota</taxon>
        <taxon>Alphaproteobacteria</taxon>
        <taxon>Acetobacterales</taxon>
        <taxon>Roseomonadaceae</taxon>
        <taxon>Roseomonas</taxon>
    </lineage>
</organism>
<dbReference type="Gene3D" id="1.10.357.140">
    <property type="entry name" value="UbiA prenyltransferase"/>
    <property type="match status" value="1"/>
</dbReference>
<dbReference type="NCBIfam" id="NF005742">
    <property type="entry name" value="PRK07566.1"/>
    <property type="match status" value="1"/>
</dbReference>
<feature type="transmembrane region" description="Helical" evidence="7">
    <location>
        <begin position="252"/>
        <end position="269"/>
    </location>
</feature>
<keyword evidence="5 7" id="KW-0472">Membrane</keyword>
<name>A0ABS4APP4_9PROT</name>
<comment type="caution">
    <text evidence="8">The sequence shown here is derived from an EMBL/GenBank/DDBJ whole genome shotgun (WGS) entry which is preliminary data.</text>
</comment>
<evidence type="ECO:0000256" key="7">
    <source>
        <dbReference type="SAM" id="Phobius"/>
    </source>
</evidence>
<dbReference type="EMBL" id="JAGIYZ010000003">
    <property type="protein sequence ID" value="MBP0463325.1"/>
    <property type="molecule type" value="Genomic_DNA"/>
</dbReference>
<evidence type="ECO:0000256" key="3">
    <source>
        <dbReference type="ARBA" id="ARBA00022692"/>
    </source>
</evidence>
<evidence type="ECO:0000256" key="1">
    <source>
        <dbReference type="ARBA" id="ARBA00004141"/>
    </source>
</evidence>
<proteinExistence type="predicted"/>
<feature type="transmembrane region" description="Helical" evidence="7">
    <location>
        <begin position="183"/>
        <end position="205"/>
    </location>
</feature>
<dbReference type="PANTHER" id="PTHR42723">
    <property type="entry name" value="CHLOROPHYLL SYNTHASE"/>
    <property type="match status" value="1"/>
</dbReference>
<dbReference type="InterPro" id="IPR044878">
    <property type="entry name" value="UbiA_sf"/>
</dbReference>
<reference evidence="8 9" key="1">
    <citation type="submission" date="2021-03" db="EMBL/GenBank/DDBJ databases">
        <authorList>
            <person name="So Y."/>
        </authorList>
    </citation>
    <scope>NUCLEOTIDE SEQUENCE [LARGE SCALE GENOMIC DNA]</scope>
    <source>
        <strain evidence="8 9">PWR1</strain>
    </source>
</reference>
<keyword evidence="2" id="KW-1003">Cell membrane</keyword>
<dbReference type="InterPro" id="IPR050475">
    <property type="entry name" value="Prenyltransferase_related"/>
</dbReference>
<evidence type="ECO:0000256" key="4">
    <source>
        <dbReference type="ARBA" id="ARBA00022989"/>
    </source>
</evidence>
<accession>A0ABS4APP4</accession>
<feature type="transmembrane region" description="Helical" evidence="7">
    <location>
        <begin position="55"/>
        <end position="80"/>
    </location>
</feature>
<feature type="transmembrane region" description="Helical" evidence="7">
    <location>
        <begin position="152"/>
        <end position="177"/>
    </location>
</feature>
<dbReference type="NCBIfam" id="TIGR01476">
    <property type="entry name" value="chlor_syn_BchG"/>
    <property type="match status" value="1"/>
</dbReference>
<dbReference type="Pfam" id="PF01040">
    <property type="entry name" value="UbiA"/>
    <property type="match status" value="1"/>
</dbReference>
<evidence type="ECO:0000256" key="2">
    <source>
        <dbReference type="ARBA" id="ARBA00022475"/>
    </source>
</evidence>
<dbReference type="InterPro" id="IPR000537">
    <property type="entry name" value="UbiA_prenyltransferase"/>
</dbReference>
<dbReference type="RefSeq" id="WP_209350712.1">
    <property type="nucleotide sequence ID" value="NZ_JAGIYZ010000003.1"/>
</dbReference>
<evidence type="ECO:0000256" key="6">
    <source>
        <dbReference type="ARBA" id="ARBA00023171"/>
    </source>
</evidence>
<dbReference type="PANTHER" id="PTHR42723:SF1">
    <property type="entry name" value="CHLOROPHYLL SYNTHASE, CHLOROPLASTIC"/>
    <property type="match status" value="1"/>
</dbReference>
<comment type="subcellular location">
    <subcellularLocation>
        <location evidence="1">Membrane</location>
        <topology evidence="1">Multi-pass membrane protein</topology>
    </subcellularLocation>
</comment>
<keyword evidence="8" id="KW-0808">Transferase</keyword>
<sequence>MSGQADISAPPGRAARTRPAPAVVLELLKPITWFPPMWAFMCGAVSSGAPLLERWYLVLAGILLAGPLVCGMSQAVNDWFDRHVDAINEPHRPIPSGRMPGRWGLYVAVCWTGVSLAWGGMLGLWGFLATLLGVALAWAYSAPPLRLKANGWWGNLACGLAYESLPWITAAAVLSAAAPSAEVLVIATLYGLGAHGIMTLNDFKAIEGDRRIGIRSLPVQLGPERAARVACWFMAVPQAVVVVLLLAMGAPVHAALVALLLAGQGWAMARMLTDPKKLAPWYNGTGVLQFVLGMLTCGFALRAGAGF</sequence>
<keyword evidence="3 7" id="KW-0812">Transmembrane</keyword>
<evidence type="ECO:0000256" key="5">
    <source>
        <dbReference type="ARBA" id="ARBA00023136"/>
    </source>
</evidence>
<dbReference type="InterPro" id="IPR006372">
    <property type="entry name" value="Chl_synth"/>
</dbReference>
<keyword evidence="9" id="KW-1185">Reference proteome</keyword>
<dbReference type="GO" id="GO:0046408">
    <property type="term" value="F:chlorophyll synthetase activity"/>
    <property type="evidence" value="ECO:0007669"/>
    <property type="project" value="UniProtKB-EC"/>
</dbReference>
<keyword evidence="6" id="KW-0149">Chlorophyll biosynthesis</keyword>